<sequence length="98" mass="11471">MILEFSYEAENDLEQIADYIARDNPQRALSFIRELRSKCEDLVDNPNGYSLVPRYEHHGIRRRVHGNYLIFYRVESAKVVIIHLLHGATDYGTMLFGE</sequence>
<gene>
    <name evidence="3" type="ORF">GA0061101_11231</name>
</gene>
<reference evidence="4" key="1">
    <citation type="submission" date="2016-08" db="EMBL/GenBank/DDBJ databases">
        <authorList>
            <person name="Varghese N."/>
            <person name="Submissions Spin"/>
        </authorList>
    </citation>
    <scope>NUCLEOTIDE SEQUENCE [LARGE SCALE GENOMIC DNA]</scope>
    <source>
        <strain evidence="4">P1-7</strain>
    </source>
</reference>
<dbReference type="AlphaFoldDB" id="A0A1C3WHS5"/>
<dbReference type="Proteomes" id="UP000199205">
    <property type="component" value="Unassembled WGS sequence"/>
</dbReference>
<dbReference type="PANTHER" id="PTHR33755:SF6">
    <property type="entry name" value="PLASMID STABILIZATION SYSTEM PROTEIN"/>
    <property type="match status" value="1"/>
</dbReference>
<dbReference type="PANTHER" id="PTHR33755">
    <property type="entry name" value="TOXIN PARE1-RELATED"/>
    <property type="match status" value="1"/>
</dbReference>
<evidence type="ECO:0000313" key="4">
    <source>
        <dbReference type="Proteomes" id="UP000199205"/>
    </source>
</evidence>
<organism evidence="3 4">
    <name type="scientific">Rhizobium lusitanum</name>
    <dbReference type="NCBI Taxonomy" id="293958"/>
    <lineage>
        <taxon>Bacteria</taxon>
        <taxon>Pseudomonadati</taxon>
        <taxon>Pseudomonadota</taxon>
        <taxon>Alphaproteobacteria</taxon>
        <taxon>Hyphomicrobiales</taxon>
        <taxon>Rhizobiaceae</taxon>
        <taxon>Rhizobium/Agrobacterium group</taxon>
        <taxon>Rhizobium</taxon>
    </lineage>
</organism>
<dbReference type="Gene3D" id="3.30.2310.20">
    <property type="entry name" value="RelE-like"/>
    <property type="match status" value="1"/>
</dbReference>
<proteinExistence type="inferred from homology"/>
<keyword evidence="2" id="KW-1277">Toxin-antitoxin system</keyword>
<name>A0A1C3WHS5_9HYPH</name>
<dbReference type="InterPro" id="IPR051803">
    <property type="entry name" value="TA_system_RelE-like_toxin"/>
</dbReference>
<dbReference type="InterPro" id="IPR035093">
    <property type="entry name" value="RelE/ParE_toxin_dom_sf"/>
</dbReference>
<protein>
    <submittedName>
        <fullName evidence="3">Addiction module toxin, RelE/StbE family</fullName>
    </submittedName>
</protein>
<evidence type="ECO:0000256" key="2">
    <source>
        <dbReference type="ARBA" id="ARBA00022649"/>
    </source>
</evidence>
<dbReference type="EMBL" id="FMAF01000012">
    <property type="protein sequence ID" value="SCB39627.1"/>
    <property type="molecule type" value="Genomic_DNA"/>
</dbReference>
<evidence type="ECO:0000256" key="1">
    <source>
        <dbReference type="ARBA" id="ARBA00006226"/>
    </source>
</evidence>
<dbReference type="Pfam" id="PF05016">
    <property type="entry name" value="ParE_toxin"/>
    <property type="match status" value="1"/>
</dbReference>
<dbReference type="InterPro" id="IPR007712">
    <property type="entry name" value="RelE/ParE_toxin"/>
</dbReference>
<dbReference type="RefSeq" id="WP_037199091.1">
    <property type="nucleotide sequence ID" value="NZ_FMAF01000012.1"/>
</dbReference>
<dbReference type="OrthoDB" id="8369899at2"/>
<dbReference type="NCBIfam" id="TIGR02385">
    <property type="entry name" value="RelE_StbE"/>
    <property type="match status" value="1"/>
</dbReference>
<accession>A0A1C3WHS5</accession>
<evidence type="ECO:0000313" key="3">
    <source>
        <dbReference type="EMBL" id="SCB39627.1"/>
    </source>
</evidence>
<comment type="similarity">
    <text evidence="1">Belongs to the RelE toxin family.</text>
</comment>